<dbReference type="Gene3D" id="2.120.10.30">
    <property type="entry name" value="TolB, C-terminal domain"/>
    <property type="match status" value="1"/>
</dbReference>
<dbReference type="AlphaFoldDB" id="A0AAV7FE52"/>
<evidence type="ECO:0000313" key="6">
    <source>
        <dbReference type="EMBL" id="KAG9458027.1"/>
    </source>
</evidence>
<evidence type="ECO:0000256" key="2">
    <source>
        <dbReference type="ARBA" id="ARBA00009191"/>
    </source>
</evidence>
<keyword evidence="7" id="KW-1185">Reference proteome</keyword>
<dbReference type="InterPro" id="IPR011042">
    <property type="entry name" value="6-blade_b-propeller_TolB-like"/>
</dbReference>
<comment type="similarity">
    <text evidence="2">Belongs to the strictosidine synthase family.</text>
</comment>
<dbReference type="PANTHER" id="PTHR10426">
    <property type="entry name" value="STRICTOSIDINE SYNTHASE-RELATED"/>
    <property type="match status" value="1"/>
</dbReference>
<sequence>MSSRLPAAVTALVAISVAYLFRIIIYSPISPNPLHLPWVPSSAFPSNDILQGVVKIGEGIVDRPEDLAVDKEGSLYTATRDGWIKKLHKNGSWEEWRMMGGSSMLGMATAVDGGLLVCDAEKGLLKVDEGGVTVVASEVEGSKIRFADDVIQGADGNIYLSDASTKFGFHEWILDLLEAEPHGRVLKHDPSTGTTSLLLSHLAFPNGVALSSEQHFLVICESWKFRCLKHWLKGPSQGKTETLIENLPGAPDNVNLAEDGTFWIALLGLRSTGLDILHSSKVAKRIVAAFPTLWQKLGERKTRAMVINVGEDGKVKQMLDDSRGKVVTFVTSAVEYEGYLYLGSLLANFIVITTGIHLPGMESECAPL</sequence>
<dbReference type="SUPFAM" id="SSF63829">
    <property type="entry name" value="Calcium-dependent phosphotriesterase"/>
    <property type="match status" value="1"/>
</dbReference>
<name>A0AAV7FE52_ARIFI</name>
<evidence type="ECO:0000256" key="4">
    <source>
        <dbReference type="ARBA" id="ARBA00023180"/>
    </source>
</evidence>
<evidence type="ECO:0000313" key="7">
    <source>
        <dbReference type="Proteomes" id="UP000825729"/>
    </source>
</evidence>
<keyword evidence="4" id="KW-0325">Glycoprotein</keyword>
<dbReference type="GO" id="GO:0016787">
    <property type="term" value="F:hydrolase activity"/>
    <property type="evidence" value="ECO:0007669"/>
    <property type="project" value="TreeGrafter"/>
</dbReference>
<dbReference type="Pfam" id="PF20067">
    <property type="entry name" value="SSL_N"/>
    <property type="match status" value="1"/>
</dbReference>
<accession>A0AAV7FE52</accession>
<feature type="domain" description="Strictosidine synthase conserved region" evidence="5">
    <location>
        <begin position="152"/>
        <end position="235"/>
    </location>
</feature>
<reference evidence="6 7" key="1">
    <citation type="submission" date="2021-07" db="EMBL/GenBank/DDBJ databases">
        <title>The Aristolochia fimbriata genome: insights into angiosperm evolution, floral development and chemical biosynthesis.</title>
        <authorList>
            <person name="Jiao Y."/>
        </authorList>
    </citation>
    <scope>NUCLEOTIDE SEQUENCE [LARGE SCALE GENOMIC DNA]</scope>
    <source>
        <strain evidence="6">IBCAS-2021</strain>
        <tissue evidence="6">Leaf</tissue>
    </source>
</reference>
<proteinExistence type="inferred from homology"/>
<dbReference type="PANTHER" id="PTHR10426:SF68">
    <property type="entry name" value="OS07G0614000 PROTEIN"/>
    <property type="match status" value="1"/>
</dbReference>
<dbReference type="Proteomes" id="UP000825729">
    <property type="component" value="Unassembled WGS sequence"/>
</dbReference>
<dbReference type="FunFam" id="2.120.10.30:FF:000066">
    <property type="entry name" value="ABC transporter permease protein"/>
    <property type="match status" value="1"/>
</dbReference>
<organism evidence="6 7">
    <name type="scientific">Aristolochia fimbriata</name>
    <name type="common">White veined hardy Dutchman's pipe vine</name>
    <dbReference type="NCBI Taxonomy" id="158543"/>
    <lineage>
        <taxon>Eukaryota</taxon>
        <taxon>Viridiplantae</taxon>
        <taxon>Streptophyta</taxon>
        <taxon>Embryophyta</taxon>
        <taxon>Tracheophyta</taxon>
        <taxon>Spermatophyta</taxon>
        <taxon>Magnoliopsida</taxon>
        <taxon>Magnoliidae</taxon>
        <taxon>Piperales</taxon>
        <taxon>Aristolochiaceae</taxon>
        <taxon>Aristolochia</taxon>
    </lineage>
</organism>
<protein>
    <recommendedName>
        <fullName evidence="5">Strictosidine synthase conserved region domain-containing protein</fullName>
    </recommendedName>
</protein>
<dbReference type="GO" id="GO:0012505">
    <property type="term" value="C:endomembrane system"/>
    <property type="evidence" value="ECO:0007669"/>
    <property type="project" value="TreeGrafter"/>
</dbReference>
<evidence type="ECO:0000256" key="3">
    <source>
        <dbReference type="ARBA" id="ARBA00022554"/>
    </source>
</evidence>
<comment type="caution">
    <text evidence="6">The sequence shown here is derived from an EMBL/GenBank/DDBJ whole genome shotgun (WGS) entry which is preliminary data.</text>
</comment>
<dbReference type="GO" id="GO:0005773">
    <property type="term" value="C:vacuole"/>
    <property type="evidence" value="ECO:0007669"/>
    <property type="project" value="UniProtKB-SubCell"/>
</dbReference>
<comment type="subcellular location">
    <subcellularLocation>
        <location evidence="1">Vacuole</location>
    </subcellularLocation>
</comment>
<dbReference type="Pfam" id="PF03088">
    <property type="entry name" value="Str_synth"/>
    <property type="match status" value="1"/>
</dbReference>
<gene>
    <name evidence="6" type="ORF">H6P81_002535</name>
</gene>
<evidence type="ECO:0000256" key="1">
    <source>
        <dbReference type="ARBA" id="ARBA00004116"/>
    </source>
</evidence>
<keyword evidence="3" id="KW-0926">Vacuole</keyword>
<evidence type="ECO:0000259" key="5">
    <source>
        <dbReference type="Pfam" id="PF03088"/>
    </source>
</evidence>
<dbReference type="EMBL" id="JAINDJ010000002">
    <property type="protein sequence ID" value="KAG9458027.1"/>
    <property type="molecule type" value="Genomic_DNA"/>
</dbReference>
<dbReference type="InterPro" id="IPR018119">
    <property type="entry name" value="Strictosidine_synth_cons-reg"/>
</dbReference>